<gene>
    <name evidence="1" type="ORF">S12H4_26030</name>
</gene>
<accession>X1SV79</accession>
<reference evidence="1" key="1">
    <citation type="journal article" date="2014" name="Front. Microbiol.">
        <title>High frequency of phylogenetically diverse reductive dehalogenase-homologous genes in deep subseafloor sedimentary metagenomes.</title>
        <authorList>
            <person name="Kawai M."/>
            <person name="Futagami T."/>
            <person name="Toyoda A."/>
            <person name="Takaki Y."/>
            <person name="Nishi S."/>
            <person name="Hori S."/>
            <person name="Arai W."/>
            <person name="Tsubouchi T."/>
            <person name="Morono Y."/>
            <person name="Uchiyama I."/>
            <person name="Ito T."/>
            <person name="Fujiyama A."/>
            <person name="Inagaki F."/>
            <person name="Takami H."/>
        </authorList>
    </citation>
    <scope>NUCLEOTIDE SEQUENCE</scope>
    <source>
        <strain evidence="1">Expedition CK06-06</strain>
    </source>
</reference>
<feature type="non-terminal residue" evidence="1">
    <location>
        <position position="83"/>
    </location>
</feature>
<dbReference type="EMBL" id="BARW01014728">
    <property type="protein sequence ID" value="GAI79260.1"/>
    <property type="molecule type" value="Genomic_DNA"/>
</dbReference>
<proteinExistence type="predicted"/>
<organism evidence="1">
    <name type="scientific">marine sediment metagenome</name>
    <dbReference type="NCBI Taxonomy" id="412755"/>
    <lineage>
        <taxon>unclassified sequences</taxon>
        <taxon>metagenomes</taxon>
        <taxon>ecological metagenomes</taxon>
    </lineage>
</organism>
<name>X1SV79_9ZZZZ</name>
<comment type="caution">
    <text evidence="1">The sequence shown here is derived from an EMBL/GenBank/DDBJ whole genome shotgun (WGS) entry which is preliminary data.</text>
</comment>
<evidence type="ECO:0000313" key="1">
    <source>
        <dbReference type="EMBL" id="GAI79260.1"/>
    </source>
</evidence>
<dbReference type="AlphaFoldDB" id="X1SV79"/>
<protein>
    <submittedName>
        <fullName evidence="1">Uncharacterized protein</fullName>
    </submittedName>
</protein>
<sequence length="83" mass="9349">MTHTLQRKKIVGQFSEQFNHACFCISLDSDALKHALAIELNSPELVALVEERCPYLFSARPVFASDSQIKRMVSVIRAIESVI</sequence>